<protein>
    <submittedName>
        <fullName evidence="1">SPG17 protein</fullName>
    </submittedName>
</protein>
<dbReference type="AlphaFoldDB" id="A0A8J7P053"/>
<dbReference type="EMBL" id="JAAWVO010061725">
    <property type="protein sequence ID" value="MBN3322805.1"/>
    <property type="molecule type" value="Genomic_DNA"/>
</dbReference>
<dbReference type="Proteomes" id="UP000736164">
    <property type="component" value="Unassembled WGS sequence"/>
</dbReference>
<gene>
    <name evidence="1" type="primary">Spag17</name>
    <name evidence="1" type="ORF">GTO95_0006985</name>
</gene>
<feature type="non-terminal residue" evidence="1">
    <location>
        <position position="1"/>
    </location>
</feature>
<name>A0A8J7P053_ATRSP</name>
<feature type="non-terminal residue" evidence="1">
    <location>
        <position position="68"/>
    </location>
</feature>
<evidence type="ECO:0000313" key="1">
    <source>
        <dbReference type="EMBL" id="MBN3322805.1"/>
    </source>
</evidence>
<sequence length="68" mass="7789">MELRLKEYIEHILRKEHIADEMHVKEPRTEEEKLHAADLLKLVLSYPDVEGAVAAGEERSCGERHAAP</sequence>
<organism evidence="1 2">
    <name type="scientific">Atractosteus spatula</name>
    <name type="common">Alligator gar</name>
    <name type="synonym">Lepisosteus spatula</name>
    <dbReference type="NCBI Taxonomy" id="7917"/>
    <lineage>
        <taxon>Eukaryota</taxon>
        <taxon>Metazoa</taxon>
        <taxon>Chordata</taxon>
        <taxon>Craniata</taxon>
        <taxon>Vertebrata</taxon>
        <taxon>Euteleostomi</taxon>
        <taxon>Actinopterygii</taxon>
        <taxon>Neopterygii</taxon>
        <taxon>Holostei</taxon>
        <taxon>Semionotiformes</taxon>
        <taxon>Lepisosteidae</taxon>
        <taxon>Atractosteus</taxon>
    </lineage>
</organism>
<comment type="caution">
    <text evidence="1">The sequence shown here is derived from an EMBL/GenBank/DDBJ whole genome shotgun (WGS) entry which is preliminary data.</text>
</comment>
<keyword evidence="2" id="KW-1185">Reference proteome</keyword>
<proteinExistence type="predicted"/>
<evidence type="ECO:0000313" key="2">
    <source>
        <dbReference type="Proteomes" id="UP000736164"/>
    </source>
</evidence>
<accession>A0A8J7P053</accession>
<reference evidence="1" key="1">
    <citation type="journal article" date="2021" name="Cell">
        <title>Tracing the genetic footprints of vertebrate landing in non-teleost ray-finned fishes.</title>
        <authorList>
            <person name="Bi X."/>
            <person name="Wang K."/>
            <person name="Yang L."/>
            <person name="Pan H."/>
            <person name="Jiang H."/>
            <person name="Wei Q."/>
            <person name="Fang M."/>
            <person name="Yu H."/>
            <person name="Zhu C."/>
            <person name="Cai Y."/>
            <person name="He Y."/>
            <person name="Gan X."/>
            <person name="Zeng H."/>
            <person name="Yu D."/>
            <person name="Zhu Y."/>
            <person name="Jiang H."/>
            <person name="Qiu Q."/>
            <person name="Yang H."/>
            <person name="Zhang Y.E."/>
            <person name="Wang W."/>
            <person name="Zhu M."/>
            <person name="He S."/>
            <person name="Zhang G."/>
        </authorList>
    </citation>
    <scope>NUCLEOTIDE SEQUENCE</scope>
    <source>
        <strain evidence="1">Allg_001</strain>
    </source>
</reference>